<name>A0AAW1RKH4_9CHLO</name>
<evidence type="ECO:0000313" key="2">
    <source>
        <dbReference type="Proteomes" id="UP001485043"/>
    </source>
</evidence>
<keyword evidence="2" id="KW-1185">Reference proteome</keyword>
<comment type="caution">
    <text evidence="1">The sequence shown here is derived from an EMBL/GenBank/DDBJ whole genome shotgun (WGS) entry which is preliminary data.</text>
</comment>
<accession>A0AAW1RKH4</accession>
<organism evidence="1 2">
    <name type="scientific">Apatococcus fuscideae</name>
    <dbReference type="NCBI Taxonomy" id="2026836"/>
    <lineage>
        <taxon>Eukaryota</taxon>
        <taxon>Viridiplantae</taxon>
        <taxon>Chlorophyta</taxon>
        <taxon>core chlorophytes</taxon>
        <taxon>Trebouxiophyceae</taxon>
        <taxon>Chlorellales</taxon>
        <taxon>Chlorellaceae</taxon>
        <taxon>Apatococcus</taxon>
    </lineage>
</organism>
<dbReference type="Proteomes" id="UP001485043">
    <property type="component" value="Unassembled WGS sequence"/>
</dbReference>
<gene>
    <name evidence="1" type="ORF">WJX84_012108</name>
</gene>
<reference evidence="1 2" key="1">
    <citation type="journal article" date="2024" name="Nat. Commun.">
        <title>Phylogenomics reveals the evolutionary origins of lichenization in chlorophyte algae.</title>
        <authorList>
            <person name="Puginier C."/>
            <person name="Libourel C."/>
            <person name="Otte J."/>
            <person name="Skaloud P."/>
            <person name="Haon M."/>
            <person name="Grisel S."/>
            <person name="Petersen M."/>
            <person name="Berrin J.G."/>
            <person name="Delaux P.M."/>
            <person name="Dal Grande F."/>
            <person name="Keller J."/>
        </authorList>
    </citation>
    <scope>NUCLEOTIDE SEQUENCE [LARGE SCALE GENOMIC DNA]</scope>
    <source>
        <strain evidence="1 2">SAG 2523</strain>
    </source>
</reference>
<proteinExistence type="predicted"/>
<dbReference type="AlphaFoldDB" id="A0AAW1RKH4"/>
<dbReference type="EMBL" id="JALJOV010002139">
    <property type="protein sequence ID" value="KAK9834088.1"/>
    <property type="molecule type" value="Genomic_DNA"/>
</dbReference>
<sequence>MTDLPDPSGRWQQYLADVPTSFASLVNVDLKVANLKFPVHRDLLCAQSGVSAACLPPVPAQLRAAGQLPLPEDSPEDAVAFLEALCNQEWEVLSSIG</sequence>
<protein>
    <recommendedName>
        <fullName evidence="3">BTB domain-containing protein</fullName>
    </recommendedName>
</protein>
<evidence type="ECO:0000313" key="1">
    <source>
        <dbReference type="EMBL" id="KAK9834088.1"/>
    </source>
</evidence>
<evidence type="ECO:0008006" key="3">
    <source>
        <dbReference type="Google" id="ProtNLM"/>
    </source>
</evidence>